<feature type="compositionally biased region" description="Basic and acidic residues" evidence="9">
    <location>
        <begin position="2588"/>
        <end position="2597"/>
    </location>
</feature>
<dbReference type="InterPro" id="IPR001650">
    <property type="entry name" value="Helicase_C-like"/>
</dbReference>
<dbReference type="SMART" id="SM00487">
    <property type="entry name" value="DEXDc"/>
    <property type="match status" value="1"/>
</dbReference>
<dbReference type="CDD" id="cd18793">
    <property type="entry name" value="SF2_C_SNF"/>
    <property type="match status" value="1"/>
</dbReference>
<feature type="region of interest" description="Disordered" evidence="9">
    <location>
        <begin position="1196"/>
        <end position="1221"/>
    </location>
</feature>
<feature type="compositionally biased region" description="Basic and acidic residues" evidence="9">
    <location>
        <begin position="540"/>
        <end position="552"/>
    </location>
</feature>
<evidence type="ECO:0000256" key="4">
    <source>
        <dbReference type="ARBA" id="ARBA00022801"/>
    </source>
</evidence>
<feature type="region of interest" description="Disordered" evidence="9">
    <location>
        <begin position="2433"/>
        <end position="2548"/>
    </location>
</feature>
<feature type="compositionally biased region" description="Polar residues" evidence="9">
    <location>
        <begin position="1207"/>
        <end position="1221"/>
    </location>
</feature>
<feature type="compositionally biased region" description="Polar residues" evidence="9">
    <location>
        <begin position="2671"/>
        <end position="2687"/>
    </location>
</feature>
<dbReference type="PANTHER" id="PTHR45797:SF1">
    <property type="entry name" value="HELICASE ARIP4"/>
    <property type="match status" value="1"/>
</dbReference>
<dbReference type="InterPro" id="IPR049730">
    <property type="entry name" value="SNF2/RAD54-like_C"/>
</dbReference>
<dbReference type="InterPro" id="IPR038718">
    <property type="entry name" value="SNF2-like_sf"/>
</dbReference>
<sequence>MDKRKIREQNERTSPAYWSVENVCVWVEDTFKDKKLKTIFQKHEIDGPVLTKHVDYQMLRYDMGIVIGKAAKITETLACLMDKWEIPTARLLNENLEINLAIGSRHREESSKKNDEEQLEEIKKKRMLRNIGQDEFTSLSKKNKIIHHSQSMSPQQKSADILHTSQTPAIHQYNHSLQSQNIYSQNSIDFTNPSSSSNYHTNITQNISPNHNIISNSNNKTTASPGNEISKTHISIFPSNAIVDQNLHSDPFITPYDLKLRYIQAKNRHKNKKISQSLSKTLGKADLKRIESNIDSILTKNPSTPNPSKFSILNELKSKSITRKPFTFTPIDINFLEPNLDWIDIVDQTDCSDFFFRRYDPFLITTNKPRLNHRISTTFLWYQSLIRKTNFFSASQHSKVLRKSGKFYSKQELPKSIVTDPKDRQDLLTDTIKKGRAEWEDRFLDGLLSKKDDFVEAQRNNIIKIVDEYKKIKEESIKNDIYESFPELKDLSFTSPANSSQESKILSQSSSNDTSENSTKPKPLPIVTHENSSKQSSVDELQKNHEPFERDSAYTNNDDQIVIKTEPMSDSEHDKTSNKTPNNTIQEISVKAEPLSDLEDNLDSLEEPPITPEPQPDVFMDADPSYDHSIAYENNEPLSNSLDMELEPQGSFAQTTTNSGSDMDTDDSESPSTPLQNLVQRRESFQTLNEPHSNDSDLSVVPTNNLSLADDSAILQSPDDHTLSSQLYSSDQLPFADEPEWDVEKVVDLSLDEIKVIEEQDSIINLSKNREFFYNDNRYYSPSTFKISEEDYLKINECSKKRKTLSRLRRVFSTPNLRNVSKPDNQDSNLSKYGRHFQFHECSTGELNRLGAFSQPFKKTWITLNNLLRIYSHKYPPSQISMQQIYDGGFSGQKVIDFEGVAMDKRGSVLIWQSFHYWLSKHKDTRLSSLANKPSSGLFSGVQIENNYPLEDLRKAFWRFWNFHLSLLKTSYMCVNLDKKSGWFKDYEPVDLFLSKEKFFGVDKYRKLTLAKKNLTSSIPSNDTNNRLENEMDISDDNWLSEQDSASSEGEVDEDIFGFRESGAFGEFNEFVDSESSEFSESDGEDQIVKNNSKLAKFVKRLEYNENKNNPHYINRLLNESKSRTQSNTFKEKRATSRPNLPSSNRPVKSYMVRQQEFLKTQEEEHRRKVMEQRKERELEIQRNLLDRGLAVRPIKLDNSDDDTPLSIDNNNYNPNPSLPTNNQLYNQNYRNQHPDRYGNFNHRYNDIPGINMTSRSSAYLERLELDPNVVQANFERGMHINKQNADVLKRLAPGRYNQANIDQTDPILNKPISINLEQVYEPILVNPGHSINEADVFIPEFLGKWLKPHQIEGVQFMWRNVVMFHKNYENSKQHGCVIAHAMGLGKTLQVITFIYTLLYTIEEDKRIAESIRKSKSLKNCKLSGIPSEYKGKQVLILCPPSLQINWQREFTKWLDKDGVDVYDDDVPTRDSDRERRRLHSLEVKRVLGMVLNYNRIQGEVEYKIQILEEWQRRGGVLIMGYSQFRDVLKKLDSSHLKSAKNNSERIVRCLLNPGPSLVIADEGHMIKNQKSKLSISAERIKTLARICLTGYPLQNNLDEYWTMVNYVFPKVLGSFSDFHKSYAVPISNGMFTDSTNADRQIGAAKLRALQDHLSPLVLRQDSSVLSKDIPPKTEYFIMCTLTPLQLELYKAYLASFQYNTGIGNSGVISRYTTFTSICNHPGAVRLLFKERREIYKKGSAKILKNTLYDADEDNFDDDVAKSSAKISDALVSESMDDSWADSVFGSISPATLCKPVHSSKMMVLLSILYRSLLLNEKVLVFTRFKTTLKFIWWIIDNSGIIEKVEKQKNLEKLNRNKNRNSRFNNQRSAFFAESIPKIQDVVLVMDGDKSMSDRMASVDTFNNKESKARIFLITTGTGSIGINLVGASRVVLFDVGWNPLYEEQAIARAYRYNQSKKVYVYRLISTGTWEQTMFQNSRHKVGLSLRVIDKVISGQKVYKDATKKYYAPPPETSLIETISKSTADNLINKNQDDLVLSSLITNHIGKIADIDYHKTSTVHNADTSFELDTLPNPNDKSQNPHLLDMIEFEKSVLKMYNTNQNKTHIVGDSVDVAVEIQAEEIKQSDLSLGSDWTNNNASTSKEKTASVSIDKTNVPSTSVPSKNVTNPKPRVISSSSLPKSSLLDTISNMMAVSNDKFPRMNSETSSKPREKDLAPNDILEPTTISENSLTKGNAAKSTRMEIDTNKSPIKGLIIASSPTRKSLLESAKEMSTDKNGLIQIKATRLSSNQNSESIFSDPVLENSKKNFTTIIDTKDKYGNNAPGTSSIEKSPNKAPQAPSSQKTSLLAEALGSSSNSIKRNLNLETIDSIPSSRKPIVIDCNDKDNLIPTYIPDNQVSVSNAQVDKPPVFKPVFGTSSMTPKSDISQANVKHKDLNGVNNPQSDYISPHPATSTSFLKPKSSSQFSFSSHSHESHAENSSKPTSRPASSLKPKNLPHLQNSALNLKNNPPVNAPEPFPSQTHATNPSEYKDLSYSGQNSFTQKPQFSHSSSFFKKKNIENTIPVVISSKDSFNIKGYSQNSKHAPRRSSADSADRHSTYSKQPSYPKPDYPIKAPFRNKSLILNNPGRKISSEADKLSAQASTNPRNEISNYSRSPKHLYSDSDGNKYHSTDSLNSKYTSSASNSPYYPSRIAERIGPQIRNRYAEDYGYTGYRSSSEGSSKYKSAPFKNMSIRNNNHSNSSQRDSEGHKTSSDYRYKDARSDIGERLSDKPSDYNDRLSDRLNEAGSNFRGNTSNDSSYYSSYRDRYRDYK</sequence>
<feature type="compositionally biased region" description="Polar residues" evidence="9">
    <location>
        <begin position="2732"/>
        <end position="2743"/>
    </location>
</feature>
<feature type="compositionally biased region" description="Polar residues" evidence="9">
    <location>
        <begin position="193"/>
        <end position="205"/>
    </location>
</feature>
<keyword evidence="13" id="KW-1185">Reference proteome</keyword>
<dbReference type="GO" id="GO:0005524">
    <property type="term" value="F:ATP binding"/>
    <property type="evidence" value="ECO:0007669"/>
    <property type="project" value="UniProtKB-KW"/>
</dbReference>
<feature type="compositionally biased region" description="Low complexity" evidence="9">
    <location>
        <begin position="499"/>
        <end position="518"/>
    </location>
</feature>
<comment type="similarity">
    <text evidence="2">Belongs to the SNF2/RAD54 helicase family.</text>
</comment>
<evidence type="ECO:0000256" key="9">
    <source>
        <dbReference type="SAM" id="MobiDB-lite"/>
    </source>
</evidence>
<dbReference type="PROSITE" id="PS51194">
    <property type="entry name" value="HELICASE_CTER"/>
    <property type="match status" value="1"/>
</dbReference>
<keyword evidence="3" id="KW-0547">Nucleotide-binding</keyword>
<evidence type="ECO:0000256" key="8">
    <source>
        <dbReference type="ARBA" id="ARBA00023242"/>
    </source>
</evidence>
<feature type="region of interest" description="Disordered" evidence="9">
    <location>
        <begin position="493"/>
        <end position="586"/>
    </location>
</feature>
<feature type="compositionally biased region" description="Polar residues" evidence="9">
    <location>
        <begin position="1137"/>
        <end position="1147"/>
    </location>
</feature>
<reference evidence="12 13" key="1">
    <citation type="submission" date="2017-01" db="EMBL/GenBank/DDBJ databases">
        <authorList>
            <person name="Mah S.A."/>
            <person name="Swanson W.J."/>
            <person name="Moy G.W."/>
            <person name="Vacquier V.D."/>
        </authorList>
    </citation>
    <scope>NUCLEOTIDE SEQUENCE [LARGE SCALE GENOMIC DNA]</scope>
    <source>
        <strain evidence="12 13">GSMNP</strain>
    </source>
</reference>
<feature type="compositionally biased region" description="Polar residues" evidence="9">
    <location>
        <begin position="2497"/>
        <end position="2510"/>
    </location>
</feature>
<feature type="domain" description="Helicase ATP-binding" evidence="10">
    <location>
        <begin position="1368"/>
        <end position="1611"/>
    </location>
</feature>
<feature type="compositionally biased region" description="Polar residues" evidence="9">
    <location>
        <begin position="2518"/>
        <end position="2527"/>
    </location>
</feature>
<feature type="compositionally biased region" description="Basic and acidic residues" evidence="9">
    <location>
        <begin position="2744"/>
        <end position="2784"/>
    </location>
</feature>
<keyword evidence="7" id="KW-0238">DNA-binding</keyword>
<keyword evidence="4" id="KW-0378">Hydrolase</keyword>
<feature type="region of interest" description="Disordered" evidence="9">
    <location>
        <begin position="2312"/>
        <end position="2347"/>
    </location>
</feature>
<dbReference type="OrthoDB" id="2020972at2759"/>
<evidence type="ECO:0000256" key="7">
    <source>
        <dbReference type="ARBA" id="ARBA00023125"/>
    </source>
</evidence>
<dbReference type="CDD" id="cd18007">
    <property type="entry name" value="DEXHc_ATRX-like"/>
    <property type="match status" value="1"/>
</dbReference>
<dbReference type="Gene3D" id="1.10.150.50">
    <property type="entry name" value="Transcription Factor, Ets-1"/>
    <property type="match status" value="1"/>
</dbReference>
<feature type="compositionally biased region" description="Polar residues" evidence="9">
    <location>
        <begin position="2786"/>
        <end position="2796"/>
    </location>
</feature>
<feature type="compositionally biased region" description="Polar residues" evidence="9">
    <location>
        <begin position="2534"/>
        <end position="2545"/>
    </location>
</feature>
<feature type="compositionally biased region" description="Polar residues" evidence="9">
    <location>
        <begin position="2129"/>
        <end position="2167"/>
    </location>
</feature>
<dbReference type="Pfam" id="PF00271">
    <property type="entry name" value="Helicase_C"/>
    <property type="match status" value="1"/>
</dbReference>
<evidence type="ECO:0000259" key="11">
    <source>
        <dbReference type="PROSITE" id="PS51194"/>
    </source>
</evidence>
<organism evidence="12 13">
    <name type="scientific">Smittium culicis</name>
    <dbReference type="NCBI Taxonomy" id="133412"/>
    <lineage>
        <taxon>Eukaryota</taxon>
        <taxon>Fungi</taxon>
        <taxon>Fungi incertae sedis</taxon>
        <taxon>Zoopagomycota</taxon>
        <taxon>Kickxellomycotina</taxon>
        <taxon>Harpellomycetes</taxon>
        <taxon>Harpellales</taxon>
        <taxon>Legeriomycetaceae</taxon>
        <taxon>Smittium</taxon>
    </lineage>
</organism>
<feature type="compositionally biased region" description="Polar residues" evidence="9">
    <location>
        <begin position="2639"/>
        <end position="2654"/>
    </location>
</feature>
<feature type="compositionally biased region" description="Polar residues" evidence="9">
    <location>
        <begin position="1118"/>
        <end position="1129"/>
    </location>
</feature>
<proteinExistence type="inferred from homology"/>
<dbReference type="SUPFAM" id="SSF52540">
    <property type="entry name" value="P-loop containing nucleoside triphosphate hydrolases"/>
    <property type="match status" value="2"/>
</dbReference>
<feature type="region of interest" description="Disordered" evidence="9">
    <location>
        <begin position="601"/>
        <end position="632"/>
    </location>
</feature>
<dbReference type="EMBL" id="LSSN01000057">
    <property type="protein sequence ID" value="OMJ26183.1"/>
    <property type="molecule type" value="Genomic_DNA"/>
</dbReference>
<evidence type="ECO:0000259" key="10">
    <source>
        <dbReference type="PROSITE" id="PS51192"/>
    </source>
</evidence>
<gene>
    <name evidence="12" type="ORF">AYI70_g362</name>
</gene>
<dbReference type="GO" id="GO:0004386">
    <property type="term" value="F:helicase activity"/>
    <property type="evidence" value="ECO:0007669"/>
    <property type="project" value="UniProtKB-KW"/>
</dbReference>
<comment type="caution">
    <text evidence="12">The sequence shown here is derived from an EMBL/GenBank/DDBJ whole genome shotgun (WGS) entry which is preliminary data.</text>
</comment>
<keyword evidence="5" id="KW-0347">Helicase</keyword>
<evidence type="ECO:0000256" key="2">
    <source>
        <dbReference type="ARBA" id="ARBA00007025"/>
    </source>
</evidence>
<protein>
    <submittedName>
        <fullName evidence="12">Protein CHROMATIN REMODELING 20</fullName>
    </submittedName>
</protein>
<accession>A0A1R1YH30</accession>
<name>A0A1R1YH30_9FUNG</name>
<dbReference type="InterPro" id="IPR027417">
    <property type="entry name" value="P-loop_NTPase"/>
</dbReference>
<feature type="compositionally biased region" description="Basic and acidic residues" evidence="9">
    <location>
        <begin position="2659"/>
        <end position="2670"/>
    </location>
</feature>
<evidence type="ECO:0000313" key="12">
    <source>
        <dbReference type="EMBL" id="OMJ26183.1"/>
    </source>
</evidence>
<dbReference type="Proteomes" id="UP000187283">
    <property type="component" value="Unassembled WGS sequence"/>
</dbReference>
<evidence type="ECO:0000256" key="6">
    <source>
        <dbReference type="ARBA" id="ARBA00022840"/>
    </source>
</evidence>
<dbReference type="InterPro" id="IPR014001">
    <property type="entry name" value="Helicase_ATP-bd"/>
</dbReference>
<feature type="compositionally biased region" description="Polar residues" evidence="9">
    <location>
        <begin position="2437"/>
        <end position="2454"/>
    </location>
</feature>
<dbReference type="GO" id="GO:0005634">
    <property type="term" value="C:nucleus"/>
    <property type="evidence" value="ECO:0007669"/>
    <property type="project" value="UniProtKB-SubCell"/>
</dbReference>
<comment type="subcellular location">
    <subcellularLocation>
        <location evidence="1">Nucleus</location>
    </subcellularLocation>
</comment>
<dbReference type="Pfam" id="PF00176">
    <property type="entry name" value="SNF2-rel_dom"/>
    <property type="match status" value="1"/>
</dbReference>
<feature type="compositionally biased region" description="Low complexity" evidence="9">
    <location>
        <begin position="2455"/>
        <end position="2469"/>
    </location>
</feature>
<feature type="region of interest" description="Disordered" evidence="9">
    <location>
        <begin position="2576"/>
        <end position="2694"/>
    </location>
</feature>
<dbReference type="GO" id="GO:0003677">
    <property type="term" value="F:DNA binding"/>
    <property type="evidence" value="ECO:0007669"/>
    <property type="project" value="UniProtKB-KW"/>
</dbReference>
<evidence type="ECO:0000256" key="5">
    <source>
        <dbReference type="ARBA" id="ARBA00022806"/>
    </source>
</evidence>
<feature type="region of interest" description="Disordered" evidence="9">
    <location>
        <begin position="193"/>
        <end position="227"/>
    </location>
</feature>
<dbReference type="PROSITE" id="PS51192">
    <property type="entry name" value="HELICASE_ATP_BIND_1"/>
    <property type="match status" value="1"/>
</dbReference>
<dbReference type="InterPro" id="IPR044574">
    <property type="entry name" value="ARIP4-like"/>
</dbReference>
<evidence type="ECO:0000256" key="3">
    <source>
        <dbReference type="ARBA" id="ARBA00022741"/>
    </source>
</evidence>
<dbReference type="InterPro" id="IPR013761">
    <property type="entry name" value="SAM/pointed_sf"/>
</dbReference>
<dbReference type="SMART" id="SM00490">
    <property type="entry name" value="HELICc"/>
    <property type="match status" value="1"/>
</dbReference>
<feature type="region of interest" description="Disordered" evidence="9">
    <location>
        <begin position="2196"/>
        <end position="2240"/>
    </location>
</feature>
<feature type="domain" description="Helicase C-terminal" evidence="11">
    <location>
        <begin position="1805"/>
        <end position="2016"/>
    </location>
</feature>
<dbReference type="Gene3D" id="3.40.50.10810">
    <property type="entry name" value="Tandem AAA-ATPase domain"/>
    <property type="match status" value="1"/>
</dbReference>
<dbReference type="SUPFAM" id="SSF47769">
    <property type="entry name" value="SAM/Pointed domain"/>
    <property type="match status" value="1"/>
</dbReference>
<dbReference type="GO" id="GO:0016887">
    <property type="term" value="F:ATP hydrolysis activity"/>
    <property type="evidence" value="ECO:0007669"/>
    <property type="project" value="InterPro"/>
</dbReference>
<dbReference type="PANTHER" id="PTHR45797">
    <property type="entry name" value="RAD54-LIKE"/>
    <property type="match status" value="1"/>
</dbReference>
<dbReference type="InterPro" id="IPR000330">
    <property type="entry name" value="SNF2_N"/>
</dbReference>
<dbReference type="Gene3D" id="3.40.50.300">
    <property type="entry name" value="P-loop containing nucleotide triphosphate hydrolases"/>
    <property type="match status" value="1"/>
</dbReference>
<feature type="compositionally biased region" description="Polar residues" evidence="9">
    <location>
        <begin position="652"/>
        <end position="662"/>
    </location>
</feature>
<feature type="region of interest" description="Disordered" evidence="9">
    <location>
        <begin position="2710"/>
        <end position="2812"/>
    </location>
</feature>
<feature type="region of interest" description="Disordered" evidence="9">
    <location>
        <begin position="1118"/>
        <end position="1149"/>
    </location>
</feature>
<evidence type="ECO:0000313" key="13">
    <source>
        <dbReference type="Proteomes" id="UP000187283"/>
    </source>
</evidence>
<feature type="compositionally biased region" description="Low complexity" evidence="9">
    <location>
        <begin position="2710"/>
        <end position="2725"/>
    </location>
</feature>
<feature type="compositionally biased region" description="Polar residues" evidence="9">
    <location>
        <begin position="529"/>
        <end position="539"/>
    </location>
</feature>
<feature type="region of interest" description="Disordered" evidence="9">
    <location>
        <begin position="652"/>
        <end position="675"/>
    </location>
</feature>
<feature type="compositionally biased region" description="Low complexity" evidence="9">
    <location>
        <begin position="206"/>
        <end position="219"/>
    </location>
</feature>
<keyword evidence="6" id="KW-0067">ATP-binding</keyword>
<keyword evidence="8" id="KW-0539">Nucleus</keyword>
<dbReference type="STRING" id="133412.A0A1R1YH30"/>
<evidence type="ECO:0000256" key="1">
    <source>
        <dbReference type="ARBA" id="ARBA00004123"/>
    </source>
</evidence>
<feature type="compositionally biased region" description="Polar residues" evidence="9">
    <location>
        <begin position="2223"/>
        <end position="2232"/>
    </location>
</feature>
<feature type="region of interest" description="Disordered" evidence="9">
    <location>
        <begin position="2129"/>
        <end position="2177"/>
    </location>
</feature>